<evidence type="ECO:0000313" key="4">
    <source>
        <dbReference type="EMBL" id="KAG8235941.1"/>
    </source>
</evidence>
<evidence type="ECO:0000259" key="3">
    <source>
        <dbReference type="Pfam" id="PF21789"/>
    </source>
</evidence>
<feature type="domain" description="Transposable element P transposase-like GTP-binding insertion" evidence="2">
    <location>
        <begin position="1"/>
        <end position="58"/>
    </location>
</feature>
<dbReference type="Proteomes" id="UP000792457">
    <property type="component" value="Unassembled WGS sequence"/>
</dbReference>
<dbReference type="InterPro" id="IPR048367">
    <property type="entry name" value="TNP-like_RNaseH_C"/>
</dbReference>
<dbReference type="EMBL" id="KZ308970">
    <property type="protein sequence ID" value="KAG8235941.1"/>
    <property type="molecule type" value="Genomic_DNA"/>
</dbReference>
<feature type="domain" description="Transposable element P transposase-like RNase H C-terminal" evidence="3">
    <location>
        <begin position="122"/>
        <end position="155"/>
    </location>
</feature>
<reference evidence="4" key="1">
    <citation type="submission" date="2013-04" db="EMBL/GenBank/DDBJ databases">
        <authorList>
            <person name="Qu J."/>
            <person name="Murali S.C."/>
            <person name="Bandaranaike D."/>
            <person name="Bellair M."/>
            <person name="Blankenburg K."/>
            <person name="Chao H."/>
            <person name="Dinh H."/>
            <person name="Doddapaneni H."/>
            <person name="Downs B."/>
            <person name="Dugan-Rocha S."/>
            <person name="Elkadiri S."/>
            <person name="Gnanaolivu R.D."/>
            <person name="Hernandez B."/>
            <person name="Javaid M."/>
            <person name="Jayaseelan J.C."/>
            <person name="Lee S."/>
            <person name="Li M."/>
            <person name="Ming W."/>
            <person name="Munidasa M."/>
            <person name="Muniz J."/>
            <person name="Nguyen L."/>
            <person name="Ongeri F."/>
            <person name="Osuji N."/>
            <person name="Pu L.-L."/>
            <person name="Puazo M."/>
            <person name="Qu C."/>
            <person name="Quiroz J."/>
            <person name="Raj R."/>
            <person name="Weissenberger G."/>
            <person name="Xin Y."/>
            <person name="Zou X."/>
            <person name="Han Y."/>
            <person name="Richards S."/>
            <person name="Worley K."/>
            <person name="Muzny D."/>
            <person name="Gibbs R."/>
        </authorList>
    </citation>
    <scope>NUCLEOTIDE SEQUENCE</scope>
    <source>
        <strain evidence="4">Sampled in the wild</strain>
    </source>
</reference>
<organism evidence="4 5">
    <name type="scientific">Ladona fulva</name>
    <name type="common">Scarce chaser dragonfly</name>
    <name type="synonym">Libellula fulva</name>
    <dbReference type="NCBI Taxonomy" id="123851"/>
    <lineage>
        <taxon>Eukaryota</taxon>
        <taxon>Metazoa</taxon>
        <taxon>Ecdysozoa</taxon>
        <taxon>Arthropoda</taxon>
        <taxon>Hexapoda</taxon>
        <taxon>Insecta</taxon>
        <taxon>Pterygota</taxon>
        <taxon>Palaeoptera</taxon>
        <taxon>Odonata</taxon>
        <taxon>Epiprocta</taxon>
        <taxon>Anisoptera</taxon>
        <taxon>Libelluloidea</taxon>
        <taxon>Libellulidae</taxon>
        <taxon>Ladona</taxon>
    </lineage>
</organism>
<proteinExistence type="predicted"/>
<reference evidence="4" key="2">
    <citation type="submission" date="2017-10" db="EMBL/GenBank/DDBJ databases">
        <title>Ladona fulva Genome sequencing and assembly.</title>
        <authorList>
            <person name="Murali S."/>
            <person name="Richards S."/>
            <person name="Bandaranaike D."/>
            <person name="Bellair M."/>
            <person name="Blankenburg K."/>
            <person name="Chao H."/>
            <person name="Dinh H."/>
            <person name="Doddapaneni H."/>
            <person name="Dugan-Rocha S."/>
            <person name="Elkadiri S."/>
            <person name="Gnanaolivu R."/>
            <person name="Hernandez B."/>
            <person name="Skinner E."/>
            <person name="Javaid M."/>
            <person name="Lee S."/>
            <person name="Li M."/>
            <person name="Ming W."/>
            <person name="Munidasa M."/>
            <person name="Muniz J."/>
            <person name="Nguyen L."/>
            <person name="Hughes D."/>
            <person name="Osuji N."/>
            <person name="Pu L.-L."/>
            <person name="Puazo M."/>
            <person name="Qu C."/>
            <person name="Quiroz J."/>
            <person name="Raj R."/>
            <person name="Weissenberger G."/>
            <person name="Xin Y."/>
            <person name="Zou X."/>
            <person name="Han Y."/>
            <person name="Worley K."/>
            <person name="Muzny D."/>
            <person name="Gibbs R."/>
        </authorList>
    </citation>
    <scope>NUCLEOTIDE SEQUENCE</scope>
    <source>
        <strain evidence="4">Sampled in the wild</strain>
    </source>
</reference>
<dbReference type="PANTHER" id="PTHR47577">
    <property type="entry name" value="THAP DOMAIN-CONTAINING PROTEIN 6"/>
    <property type="match status" value="1"/>
</dbReference>
<gene>
    <name evidence="4" type="ORF">J437_LFUL015093</name>
</gene>
<dbReference type="Pfam" id="PF21789">
    <property type="entry name" value="TNP-like_RNaseH_C"/>
    <property type="match status" value="1"/>
</dbReference>
<feature type="region of interest" description="Disordered" evidence="1">
    <location>
        <begin position="202"/>
        <end position="221"/>
    </location>
</feature>
<sequence length="221" mass="24701">MSVKLATQVFSLSVAAAIRTSYTIGELKLPSALLTAAFIESVNNLFDALNSKSNYSKQPSCVRLDKENVKGMQSLQEGLRIMRNIKRKDGSRPPCFDGFLLSVTSILASYQTMGGHGIFTDRFNQDPLENYFSVIRQKGKFNRNPMVKGFRTSYRQVSLQTLVKPPKSSNCDLDEYRVLPTEEGMGIGDKSIDYLKEIEEEIMETASESSEDDAEDSPVRS</sequence>
<dbReference type="OrthoDB" id="8059068at2759"/>
<keyword evidence="5" id="KW-1185">Reference proteome</keyword>
<evidence type="ECO:0000313" key="5">
    <source>
        <dbReference type="Proteomes" id="UP000792457"/>
    </source>
</evidence>
<dbReference type="Pfam" id="PF21788">
    <property type="entry name" value="TNP-like_GBD"/>
    <property type="match status" value="1"/>
</dbReference>
<evidence type="ECO:0000259" key="2">
    <source>
        <dbReference type="Pfam" id="PF21788"/>
    </source>
</evidence>
<dbReference type="PANTHER" id="PTHR47577:SF2">
    <property type="entry name" value="THAP DOMAIN CONTAINING 9"/>
    <property type="match status" value="1"/>
</dbReference>
<protein>
    <submittedName>
        <fullName evidence="4">Uncharacterized protein</fullName>
    </submittedName>
</protein>
<evidence type="ECO:0000256" key="1">
    <source>
        <dbReference type="SAM" id="MobiDB-lite"/>
    </source>
</evidence>
<dbReference type="AlphaFoldDB" id="A0A8K0P6S5"/>
<comment type="caution">
    <text evidence="4">The sequence shown here is derived from an EMBL/GenBank/DDBJ whole genome shotgun (WGS) entry which is preliminary data.</text>
</comment>
<accession>A0A8K0P6S5</accession>
<name>A0A8K0P6S5_LADFU</name>
<dbReference type="InterPro" id="IPR048366">
    <property type="entry name" value="TNP-like_GBD"/>
</dbReference>